<protein>
    <submittedName>
        <fullName evidence="18">Uncharacterized protein</fullName>
    </submittedName>
</protein>
<dbReference type="SUPFAM" id="SSF57196">
    <property type="entry name" value="EGF/Laminin"/>
    <property type="match status" value="1"/>
</dbReference>
<sequence length="1111" mass="121264">MLVVGSFLLNSLLFCVTLRFASALHSPEEIAERLAARGDDPYPESSRGRRQLPTEISIQVTAPLFSSRLFDYGPDHGDGELPQSLDVGKQVQLSHPLVLLGEEFSTVYVLSNGGIGFDAASRSYKANLFPKGHKLIAPFWNRNDMRNGGHVYYREITSGRILERGQSEIRYQYDKNVKVESCLLVTWQNMQPLGDQVLPAENTNTFQAAIFITDNGTFANFIYNNIGWTQGAEAGFNNGDGVKHYALPTSGTGNIMYLEEYGNTGIPGEWMFELGLENIVRCKPGIKGDTCDEQCEASEWGYDCLECCHCADGARCDAATGQCPGECAKCWSGKPMCQHRDETCKVRGEGCAHNAISFTDYDRCGEAVQRCQCLAGYQGDGHVECEDVDECKTESTCHKDAVCTNTPGRFFCQCQEGFSGDGVNECKASFLYPHDKHQTLPKAKNAKVAWQLRYPLKVFGAARERITISSQGIIAMDDVGKLKAGEPLEEQRVRGFAPFFAAIDVLRGGEVSVDETTASDVLTRATQTVTDNYYDPSFVAKSVVTITYINVTNSDNVPGNTFQANIIGGSNSIGDNVTFVHFLYKDLLWSDGAEAVIMSDDAANSVALPGSGTDGITQLTQLSNIKSPGQWLFRVDSETVFPCIQPNLQPPYCENEAAQPPAVPNRPPGGNQPPAPQVQFAGPNKTISTIRVQSPKPVATTAKPRPSFPSISAKLPAARPVSTSFEQEGDSGDPSDEIVATFPPFITVIPQLFTPTLKTNRTNLIVSLSQRPSLTTKPVPPPQLKPAESHEKPTKLIVPPEPIQPKVELPFRQVDGEVTTETVLPEDYEEQPEPAEAADVVSRPPPAPEHGVVAGVSPLAETPPPTFTRIDAQPTPVPEPDSNAVTASQRPIFVFTTPKRVTHPVVPTRAPGTTQRPQHGASPPDNRINSRPFDAGSRQGVNEDSPSSSLLFGRFGSGGANRPFSELAIIIPTAIVGVWLLLLLIIGLVVCCRKRRSRRHIRSMYGPAYQIRQVPAGYGARKGKERSYPAVHGSYEDHLEKAARLSSEMSSYNQNGRVSLYGSYWNLAGSTTASGGQQNANSSRHSPFSYSNQSYYDSCPEFQRYAYNGRY</sequence>
<keyword evidence="3 13" id="KW-0812">Transmembrane</keyword>
<evidence type="ECO:0000256" key="12">
    <source>
        <dbReference type="SAM" id="MobiDB-lite"/>
    </source>
</evidence>
<dbReference type="PROSITE" id="PS01187">
    <property type="entry name" value="EGF_CA"/>
    <property type="match status" value="1"/>
</dbReference>
<evidence type="ECO:0000256" key="6">
    <source>
        <dbReference type="ARBA" id="ARBA00022837"/>
    </source>
</evidence>
<evidence type="ECO:0000256" key="7">
    <source>
        <dbReference type="ARBA" id="ARBA00022989"/>
    </source>
</evidence>
<keyword evidence="7 13" id="KW-1133">Transmembrane helix</keyword>
<keyword evidence="6" id="KW-0106">Calcium</keyword>
<dbReference type="Gene3D" id="2.170.300.10">
    <property type="entry name" value="Tie2 ligand-binding domain superfamily"/>
    <property type="match status" value="1"/>
</dbReference>
<dbReference type="InterPro" id="IPR003886">
    <property type="entry name" value="NIDO_dom"/>
</dbReference>
<keyword evidence="10" id="KW-0325">Glycoprotein</keyword>
<dbReference type="GO" id="GO:0048731">
    <property type="term" value="P:system development"/>
    <property type="evidence" value="ECO:0007669"/>
    <property type="project" value="UniProtKB-ARBA"/>
</dbReference>
<feature type="region of interest" description="Disordered" evidence="12">
    <location>
        <begin position="772"/>
        <end position="800"/>
    </location>
</feature>
<dbReference type="FunFam" id="2.10.25.10:FF:000202">
    <property type="entry name" value="Multiple epidermal growth factor-like domains 8"/>
    <property type="match status" value="1"/>
</dbReference>
<feature type="region of interest" description="Disordered" evidence="12">
    <location>
        <begin position="903"/>
        <end position="947"/>
    </location>
</feature>
<feature type="region of interest" description="Disordered" evidence="12">
    <location>
        <begin position="825"/>
        <end position="885"/>
    </location>
</feature>
<evidence type="ECO:0000259" key="15">
    <source>
        <dbReference type="PROSITE" id="PS50026"/>
    </source>
</evidence>
<dbReference type="PANTHER" id="PTHR13802:SF64">
    <property type="entry name" value="DENDRITE EXTENSION DEFECTIVE PROTEIN 1"/>
    <property type="match status" value="1"/>
</dbReference>
<dbReference type="PROSITE" id="PS50026">
    <property type="entry name" value="EGF_3"/>
    <property type="match status" value="1"/>
</dbReference>
<dbReference type="InterPro" id="IPR051495">
    <property type="entry name" value="Epithelial_Barrier/Signaling"/>
</dbReference>
<evidence type="ECO:0000313" key="17">
    <source>
        <dbReference type="Proteomes" id="UP000887566"/>
    </source>
</evidence>
<keyword evidence="17" id="KW-1185">Reference proteome</keyword>
<dbReference type="Pfam" id="PF06119">
    <property type="entry name" value="NIDO"/>
    <property type="match status" value="2"/>
</dbReference>
<feature type="signal peptide" evidence="14">
    <location>
        <begin position="1"/>
        <end position="23"/>
    </location>
</feature>
<evidence type="ECO:0000256" key="11">
    <source>
        <dbReference type="PROSITE-ProRule" id="PRU00076"/>
    </source>
</evidence>
<feature type="domain" description="NIDO" evidence="16">
    <location>
        <begin position="498"/>
        <end position="638"/>
    </location>
</feature>
<organism evidence="17 18">
    <name type="scientific">Plectus sambesii</name>
    <dbReference type="NCBI Taxonomy" id="2011161"/>
    <lineage>
        <taxon>Eukaryota</taxon>
        <taxon>Metazoa</taxon>
        <taxon>Ecdysozoa</taxon>
        <taxon>Nematoda</taxon>
        <taxon>Chromadorea</taxon>
        <taxon>Plectida</taxon>
        <taxon>Plectina</taxon>
        <taxon>Plectoidea</taxon>
        <taxon>Plectidae</taxon>
        <taxon>Plectus</taxon>
    </lineage>
</organism>
<keyword evidence="2 11" id="KW-0245">EGF-like domain</keyword>
<dbReference type="InterPro" id="IPR001881">
    <property type="entry name" value="EGF-like_Ca-bd_dom"/>
</dbReference>
<feature type="chain" id="PRO_5037046880" evidence="14">
    <location>
        <begin position="24"/>
        <end position="1111"/>
    </location>
</feature>
<dbReference type="SMART" id="SM00179">
    <property type="entry name" value="EGF_CA"/>
    <property type="match status" value="1"/>
</dbReference>
<evidence type="ECO:0000256" key="2">
    <source>
        <dbReference type="ARBA" id="ARBA00022536"/>
    </source>
</evidence>
<dbReference type="InterPro" id="IPR024731">
    <property type="entry name" value="NELL2-like_EGF"/>
</dbReference>
<dbReference type="SMART" id="SM00181">
    <property type="entry name" value="EGF"/>
    <property type="match status" value="1"/>
</dbReference>
<dbReference type="Pfam" id="PF12947">
    <property type="entry name" value="EGF_3"/>
    <property type="match status" value="1"/>
</dbReference>
<keyword evidence="9" id="KW-1015">Disulfide bond</keyword>
<comment type="subcellular location">
    <subcellularLocation>
        <location evidence="1">Membrane</location>
        <topology evidence="1">Single-pass type I membrane protein</topology>
    </subcellularLocation>
</comment>
<evidence type="ECO:0000256" key="1">
    <source>
        <dbReference type="ARBA" id="ARBA00004479"/>
    </source>
</evidence>
<feature type="transmembrane region" description="Helical" evidence="13">
    <location>
        <begin position="967"/>
        <end position="992"/>
    </location>
</feature>
<evidence type="ECO:0000256" key="8">
    <source>
        <dbReference type="ARBA" id="ARBA00023136"/>
    </source>
</evidence>
<feature type="region of interest" description="Disordered" evidence="12">
    <location>
        <begin position="652"/>
        <end position="735"/>
    </location>
</feature>
<evidence type="ECO:0000313" key="18">
    <source>
        <dbReference type="WBParaSite" id="PSAMB.scaffold10size141368.g3.t1"/>
    </source>
</evidence>
<dbReference type="AlphaFoldDB" id="A0A914UMS4"/>
<evidence type="ECO:0000256" key="4">
    <source>
        <dbReference type="ARBA" id="ARBA00022729"/>
    </source>
</evidence>
<dbReference type="PROSITE" id="PS00010">
    <property type="entry name" value="ASX_HYDROXYL"/>
    <property type="match status" value="1"/>
</dbReference>
<dbReference type="WBParaSite" id="PSAMB.scaffold10size141368.g3.t1">
    <property type="protein sequence ID" value="PSAMB.scaffold10size141368.g3.t1"/>
    <property type="gene ID" value="PSAMB.scaffold10size141368.g3"/>
</dbReference>
<evidence type="ECO:0000256" key="14">
    <source>
        <dbReference type="SAM" id="SignalP"/>
    </source>
</evidence>
<keyword evidence="4 14" id="KW-0732">Signal</keyword>
<dbReference type="SMART" id="SM00539">
    <property type="entry name" value="NIDO"/>
    <property type="match status" value="2"/>
</dbReference>
<dbReference type="GO" id="GO:0005509">
    <property type="term" value="F:calcium ion binding"/>
    <property type="evidence" value="ECO:0007669"/>
    <property type="project" value="InterPro"/>
</dbReference>
<reference evidence="18" key="1">
    <citation type="submission" date="2022-11" db="UniProtKB">
        <authorList>
            <consortium name="WormBaseParasite"/>
        </authorList>
    </citation>
    <scope>IDENTIFICATION</scope>
</reference>
<proteinExistence type="predicted"/>
<evidence type="ECO:0000256" key="3">
    <source>
        <dbReference type="ARBA" id="ARBA00022692"/>
    </source>
</evidence>
<dbReference type="Proteomes" id="UP000887566">
    <property type="component" value="Unplaced"/>
</dbReference>
<dbReference type="GO" id="GO:0048513">
    <property type="term" value="P:animal organ development"/>
    <property type="evidence" value="ECO:0007669"/>
    <property type="project" value="UniProtKB-ARBA"/>
</dbReference>
<evidence type="ECO:0000256" key="5">
    <source>
        <dbReference type="ARBA" id="ARBA00022737"/>
    </source>
</evidence>
<dbReference type="Gene3D" id="2.10.25.10">
    <property type="entry name" value="Laminin"/>
    <property type="match status" value="1"/>
</dbReference>
<dbReference type="PROSITE" id="PS01186">
    <property type="entry name" value="EGF_2"/>
    <property type="match status" value="1"/>
</dbReference>
<evidence type="ECO:0000256" key="13">
    <source>
        <dbReference type="SAM" id="Phobius"/>
    </source>
</evidence>
<feature type="compositionally biased region" description="Pro residues" evidence="12">
    <location>
        <begin position="661"/>
        <end position="676"/>
    </location>
</feature>
<dbReference type="InterPro" id="IPR000152">
    <property type="entry name" value="EGF-type_Asp/Asn_hydroxyl_site"/>
</dbReference>
<name>A0A914UMS4_9BILA</name>
<comment type="caution">
    <text evidence="11">Lacks conserved residue(s) required for the propagation of feature annotation.</text>
</comment>
<evidence type="ECO:0000259" key="16">
    <source>
        <dbReference type="PROSITE" id="PS51220"/>
    </source>
</evidence>
<accession>A0A914UMS4</accession>
<dbReference type="PROSITE" id="PS51220">
    <property type="entry name" value="NIDO"/>
    <property type="match status" value="2"/>
</dbReference>
<dbReference type="PANTHER" id="PTHR13802">
    <property type="entry name" value="MUCIN 4-RELATED"/>
    <property type="match status" value="1"/>
</dbReference>
<keyword evidence="8 13" id="KW-0472">Membrane</keyword>
<evidence type="ECO:0000256" key="10">
    <source>
        <dbReference type="ARBA" id="ARBA00023180"/>
    </source>
</evidence>
<dbReference type="CDD" id="cd00054">
    <property type="entry name" value="EGF_CA"/>
    <property type="match status" value="1"/>
</dbReference>
<feature type="domain" description="EGF-like" evidence="15">
    <location>
        <begin position="387"/>
        <end position="427"/>
    </location>
</feature>
<dbReference type="GO" id="GO:0071944">
    <property type="term" value="C:cell periphery"/>
    <property type="evidence" value="ECO:0007669"/>
    <property type="project" value="UniProtKB-ARBA"/>
</dbReference>
<dbReference type="InterPro" id="IPR018097">
    <property type="entry name" value="EGF_Ca-bd_CS"/>
</dbReference>
<dbReference type="InterPro" id="IPR000742">
    <property type="entry name" value="EGF"/>
</dbReference>
<evidence type="ECO:0000256" key="9">
    <source>
        <dbReference type="ARBA" id="ARBA00023157"/>
    </source>
</evidence>
<feature type="domain" description="NIDO" evidence="16">
    <location>
        <begin position="138"/>
        <end position="277"/>
    </location>
</feature>
<dbReference type="GO" id="GO:0016020">
    <property type="term" value="C:membrane"/>
    <property type="evidence" value="ECO:0007669"/>
    <property type="project" value="UniProtKB-SubCell"/>
</dbReference>
<dbReference type="GO" id="GO:0007160">
    <property type="term" value="P:cell-matrix adhesion"/>
    <property type="evidence" value="ECO:0007669"/>
    <property type="project" value="InterPro"/>
</dbReference>
<keyword evidence="5" id="KW-0677">Repeat</keyword>